<evidence type="ECO:0000313" key="3">
    <source>
        <dbReference type="EMBL" id="CAB4541171.1"/>
    </source>
</evidence>
<feature type="transmembrane region" description="Helical" evidence="2">
    <location>
        <begin position="241"/>
        <end position="261"/>
    </location>
</feature>
<protein>
    <submittedName>
        <fullName evidence="3">Unannotated protein</fullName>
    </submittedName>
</protein>
<feature type="compositionally biased region" description="Low complexity" evidence="1">
    <location>
        <begin position="71"/>
        <end position="85"/>
    </location>
</feature>
<gene>
    <name evidence="3" type="ORF">UFOPK1358_01029</name>
    <name evidence="4" type="ORF">UFOPK2766_01397</name>
    <name evidence="5" type="ORF">UFOPK3519_00132</name>
</gene>
<evidence type="ECO:0000256" key="2">
    <source>
        <dbReference type="SAM" id="Phobius"/>
    </source>
</evidence>
<keyword evidence="2" id="KW-0812">Transmembrane</keyword>
<reference evidence="3" key="1">
    <citation type="submission" date="2020-05" db="EMBL/GenBank/DDBJ databases">
        <authorList>
            <person name="Chiriac C."/>
            <person name="Salcher M."/>
            <person name="Ghai R."/>
            <person name="Kavagutti S V."/>
        </authorList>
    </citation>
    <scope>NUCLEOTIDE SEQUENCE</scope>
</reference>
<proteinExistence type="predicted"/>
<dbReference type="EMBL" id="CAEZSF010000092">
    <property type="protein sequence ID" value="CAB4541171.1"/>
    <property type="molecule type" value="Genomic_DNA"/>
</dbReference>
<sequence length="265" mass="27084">MTAAILASCQVDSVVAITVDEGGSGQVVVTVHLDADAAQRLGDPATAIHLEDLSAAGWVVEKPRSDSAVQDAGGPNAAGPNAAGRDAGGVSLVVRRKFGSPNELAQVLGEIGGNPGDPNSTAVFSDVQLKLTDGFASTKYEFLSDLNLSGSLEQFSDPALTAALGGLALARTPEELQAEGLTAAQAATLKVSVRLPGELEQTTGKDAENTAFWEFPMSGGTASSATLSAQSSDTQPMPMRLLTAAGVLLVLAGIFLTVGLVRRRR</sequence>
<name>A0A6J6BQ11_9ZZZZ</name>
<dbReference type="EMBL" id="CAFBMG010000005">
    <property type="protein sequence ID" value="CAB4889496.1"/>
    <property type="molecule type" value="Genomic_DNA"/>
</dbReference>
<dbReference type="EMBL" id="CAEZYU010000063">
    <property type="protein sequence ID" value="CAB4746567.1"/>
    <property type="molecule type" value="Genomic_DNA"/>
</dbReference>
<keyword evidence="2" id="KW-0472">Membrane</keyword>
<feature type="region of interest" description="Disordered" evidence="1">
    <location>
        <begin position="64"/>
        <end position="85"/>
    </location>
</feature>
<accession>A0A6J6BQ11</accession>
<evidence type="ECO:0000256" key="1">
    <source>
        <dbReference type="SAM" id="MobiDB-lite"/>
    </source>
</evidence>
<keyword evidence="2" id="KW-1133">Transmembrane helix</keyword>
<organism evidence="3">
    <name type="scientific">freshwater metagenome</name>
    <dbReference type="NCBI Taxonomy" id="449393"/>
    <lineage>
        <taxon>unclassified sequences</taxon>
        <taxon>metagenomes</taxon>
        <taxon>ecological metagenomes</taxon>
    </lineage>
</organism>
<dbReference type="AlphaFoldDB" id="A0A6J6BQ11"/>
<evidence type="ECO:0000313" key="4">
    <source>
        <dbReference type="EMBL" id="CAB4746567.1"/>
    </source>
</evidence>
<evidence type="ECO:0000313" key="5">
    <source>
        <dbReference type="EMBL" id="CAB4889496.1"/>
    </source>
</evidence>